<dbReference type="Pfam" id="PF03055">
    <property type="entry name" value="RPE65"/>
    <property type="match status" value="1"/>
</dbReference>
<gene>
    <name evidence="6" type="ORF">KAK11_02910</name>
</gene>
<comment type="cofactor">
    <cofactor evidence="1">
        <name>Fe(2+)</name>
        <dbReference type="ChEBI" id="CHEBI:29033"/>
    </cofactor>
</comment>
<dbReference type="PANTHER" id="PTHR10543">
    <property type="entry name" value="BETA-CAROTENE DIOXYGENASE"/>
    <property type="match status" value="1"/>
</dbReference>
<keyword evidence="7" id="KW-1185">Reference proteome</keyword>
<keyword evidence="4" id="KW-0560">Oxidoreductase</keyword>
<accession>A0ABS5DT01</accession>
<name>A0ABS5DT01_9BURK</name>
<dbReference type="Proteomes" id="UP000672097">
    <property type="component" value="Unassembled WGS sequence"/>
</dbReference>
<reference evidence="6 7" key="1">
    <citation type="submission" date="2021-04" db="EMBL/GenBank/DDBJ databases">
        <title>The genome sequence of type strain Ideonella paludis KCTC 32238.</title>
        <authorList>
            <person name="Liu Y."/>
        </authorList>
    </citation>
    <scope>NUCLEOTIDE SEQUENCE [LARGE SCALE GENOMIC DNA]</scope>
    <source>
        <strain evidence="6 7">KCTC 32238</strain>
    </source>
</reference>
<dbReference type="EMBL" id="JAGQDG010000001">
    <property type="protein sequence ID" value="MBQ0934264.1"/>
    <property type="molecule type" value="Genomic_DNA"/>
</dbReference>
<protein>
    <submittedName>
        <fullName evidence="6">Carotenoid oxygenase family protein</fullName>
    </submittedName>
</protein>
<organism evidence="6 7">
    <name type="scientific">Ideonella paludis</name>
    <dbReference type="NCBI Taxonomy" id="1233411"/>
    <lineage>
        <taxon>Bacteria</taxon>
        <taxon>Pseudomonadati</taxon>
        <taxon>Pseudomonadota</taxon>
        <taxon>Betaproteobacteria</taxon>
        <taxon>Burkholderiales</taxon>
        <taxon>Sphaerotilaceae</taxon>
        <taxon>Ideonella</taxon>
    </lineage>
</organism>
<dbReference type="InterPro" id="IPR004294">
    <property type="entry name" value="Carotenoid_Oase"/>
</dbReference>
<dbReference type="PANTHER" id="PTHR10543:SF89">
    <property type="entry name" value="CAROTENOID 9,10(9',10')-CLEAVAGE DIOXYGENASE 1"/>
    <property type="match status" value="1"/>
</dbReference>
<comment type="caution">
    <text evidence="6">The sequence shown here is derived from an EMBL/GenBank/DDBJ whole genome shotgun (WGS) entry which is preliminary data.</text>
</comment>
<evidence type="ECO:0000313" key="7">
    <source>
        <dbReference type="Proteomes" id="UP000672097"/>
    </source>
</evidence>
<evidence type="ECO:0000256" key="3">
    <source>
        <dbReference type="ARBA" id="ARBA00022723"/>
    </source>
</evidence>
<dbReference type="RefSeq" id="WP_210805951.1">
    <property type="nucleotide sequence ID" value="NZ_JAGQDG010000001.1"/>
</dbReference>
<keyword evidence="3" id="KW-0479">Metal-binding</keyword>
<evidence type="ECO:0000313" key="6">
    <source>
        <dbReference type="EMBL" id="MBQ0934264.1"/>
    </source>
</evidence>
<sequence length="513" mass="56696">MTHAHLQRRDWLRLLGATAATGLASPWARSAQDTAAARFAQQIEQHPTLTPLRGMSEHGPDTLRCDALSIEGRWPEALRGRFHRNGPALFERNGQRYHHWFDGDGMVQQFSLNGRQISHQGRFVNTRKLQAERAAGRFVTAAFGTPIKLEVPVTGPDSVNAANTSVIEHGGKLLALWEGGSAYEMNVADLSTRGPLAWQPDWAGVPFSAHPKLDAQGTLWNIGTWADKIATYQIAPNGQLQRGQVATLPWAMGMVHDMAITPRFFVVPLPPLRMDIAAVSQGVPLEQAFSWRGQEPLRIWVAPKDDIQQARVFELPAEFIFHVGNAYEVGEEIVLSYVANANADVLTRNIPAMMRGEARPTAAVGAASVVVRLNLRTGRASRVAGNDSSEFPRIHPRLNGQRHRWQLTASSWRPRSGVDHSFFHGLALTDQDSGRTERYDFGEHAIVEEHLWIAKPGSTDERDAWLLGTHFDSRAKVTKLSVFDARSLADGPLAVASLPYWLPLGFHGSFQAG</sequence>
<keyword evidence="5" id="KW-0408">Iron</keyword>
<comment type="similarity">
    <text evidence="2">Belongs to the carotenoid oxygenase family.</text>
</comment>
<dbReference type="PROSITE" id="PS51318">
    <property type="entry name" value="TAT"/>
    <property type="match status" value="1"/>
</dbReference>
<evidence type="ECO:0000256" key="2">
    <source>
        <dbReference type="ARBA" id="ARBA00006787"/>
    </source>
</evidence>
<evidence type="ECO:0000256" key="5">
    <source>
        <dbReference type="ARBA" id="ARBA00023004"/>
    </source>
</evidence>
<evidence type="ECO:0000256" key="1">
    <source>
        <dbReference type="ARBA" id="ARBA00001954"/>
    </source>
</evidence>
<dbReference type="InterPro" id="IPR006311">
    <property type="entry name" value="TAT_signal"/>
</dbReference>
<evidence type="ECO:0000256" key="4">
    <source>
        <dbReference type="ARBA" id="ARBA00023002"/>
    </source>
</evidence>
<proteinExistence type="inferred from homology"/>